<dbReference type="SUPFAM" id="SSF53800">
    <property type="entry name" value="Chelatase"/>
    <property type="match status" value="1"/>
</dbReference>
<dbReference type="GO" id="GO:0006783">
    <property type="term" value="P:heme biosynthetic process"/>
    <property type="evidence" value="ECO:0007669"/>
    <property type="project" value="InterPro"/>
</dbReference>
<protein>
    <recommendedName>
        <fullName evidence="2">Ferrochelatase</fullName>
    </recommendedName>
</protein>
<dbReference type="GO" id="GO:0004325">
    <property type="term" value="F:ferrochelatase activity"/>
    <property type="evidence" value="ECO:0007669"/>
    <property type="project" value="InterPro"/>
</dbReference>
<organism evidence="1">
    <name type="scientific">marine metagenome</name>
    <dbReference type="NCBI Taxonomy" id="408172"/>
    <lineage>
        <taxon>unclassified sequences</taxon>
        <taxon>metagenomes</taxon>
        <taxon>ecological metagenomes</taxon>
    </lineage>
</organism>
<dbReference type="InterPro" id="IPR001015">
    <property type="entry name" value="Ferrochelatase"/>
</dbReference>
<dbReference type="Gene3D" id="3.40.50.1400">
    <property type="match status" value="1"/>
</dbReference>
<dbReference type="PANTHER" id="PTHR11108">
    <property type="entry name" value="FERROCHELATASE"/>
    <property type="match status" value="1"/>
</dbReference>
<reference evidence="1" key="1">
    <citation type="submission" date="2018-05" db="EMBL/GenBank/DDBJ databases">
        <authorList>
            <person name="Lanie J.A."/>
            <person name="Ng W.-L."/>
            <person name="Kazmierczak K.M."/>
            <person name="Andrzejewski T.M."/>
            <person name="Davidsen T.M."/>
            <person name="Wayne K.J."/>
            <person name="Tettelin H."/>
            <person name="Glass J.I."/>
            <person name="Rusch D."/>
            <person name="Podicherti R."/>
            <person name="Tsui H.-C.T."/>
            <person name="Winkler M.E."/>
        </authorList>
    </citation>
    <scope>NUCLEOTIDE SEQUENCE</scope>
</reference>
<name>A0A382YB49_9ZZZZ</name>
<dbReference type="InterPro" id="IPR033659">
    <property type="entry name" value="Ferrochelatase_N"/>
</dbReference>
<dbReference type="CDD" id="cd03411">
    <property type="entry name" value="Ferrochelatase_N"/>
    <property type="match status" value="1"/>
</dbReference>
<accession>A0A382YB49</accession>
<proteinExistence type="predicted"/>
<dbReference type="Pfam" id="PF00762">
    <property type="entry name" value="Ferrochelatase"/>
    <property type="match status" value="1"/>
</dbReference>
<dbReference type="AlphaFoldDB" id="A0A382YB49"/>
<sequence length="111" mass="12556">MNYKGNPKYEHDTPCCTGILITNLGTPDNPTTSAVRKYLAEFLSDSRVIELPKFLWWFILHGIILRIRPSQSAKAYKKIWTENGSPLLSISSKQAEGLKKILAKKIQGPIR</sequence>
<dbReference type="PANTHER" id="PTHR11108:SF1">
    <property type="entry name" value="FERROCHELATASE, MITOCHONDRIAL"/>
    <property type="match status" value="1"/>
</dbReference>
<feature type="non-terminal residue" evidence="1">
    <location>
        <position position="111"/>
    </location>
</feature>
<evidence type="ECO:0008006" key="2">
    <source>
        <dbReference type="Google" id="ProtNLM"/>
    </source>
</evidence>
<evidence type="ECO:0000313" key="1">
    <source>
        <dbReference type="EMBL" id="SVD80434.1"/>
    </source>
</evidence>
<gene>
    <name evidence="1" type="ORF">METZ01_LOCUS433288</name>
</gene>
<dbReference type="EMBL" id="UINC01174356">
    <property type="protein sequence ID" value="SVD80434.1"/>
    <property type="molecule type" value="Genomic_DNA"/>
</dbReference>